<dbReference type="AlphaFoldDB" id="A0ABD3W4W7"/>
<gene>
    <name evidence="8" type="ORF">ACJMK2_041105</name>
</gene>
<dbReference type="Gene3D" id="1.20.144.10">
    <property type="entry name" value="Phosphatidic acid phosphatase type 2/haloperoxidase"/>
    <property type="match status" value="1"/>
</dbReference>
<proteinExistence type="inferred from homology"/>
<evidence type="ECO:0000313" key="8">
    <source>
        <dbReference type="EMBL" id="KAL3868278.1"/>
    </source>
</evidence>
<dbReference type="InterPro" id="IPR036938">
    <property type="entry name" value="PAP2/HPO_sf"/>
</dbReference>
<keyword evidence="4 6" id="KW-1133">Transmembrane helix</keyword>
<evidence type="ECO:0000313" key="9">
    <source>
        <dbReference type="Proteomes" id="UP001634394"/>
    </source>
</evidence>
<keyword evidence="9" id="KW-1185">Reference proteome</keyword>
<feature type="transmembrane region" description="Helical" evidence="6">
    <location>
        <begin position="239"/>
        <end position="257"/>
    </location>
</feature>
<evidence type="ECO:0000259" key="7">
    <source>
        <dbReference type="SMART" id="SM00014"/>
    </source>
</evidence>
<comment type="subcellular location">
    <subcellularLocation>
        <location evidence="1">Membrane</location>
        <topology evidence="1">Multi-pass membrane protein</topology>
    </subcellularLocation>
</comment>
<dbReference type="Proteomes" id="UP001634394">
    <property type="component" value="Unassembled WGS sequence"/>
</dbReference>
<evidence type="ECO:0000256" key="1">
    <source>
        <dbReference type="ARBA" id="ARBA00004141"/>
    </source>
</evidence>
<feature type="transmembrane region" description="Helical" evidence="6">
    <location>
        <begin position="207"/>
        <end position="227"/>
    </location>
</feature>
<evidence type="ECO:0000256" key="3">
    <source>
        <dbReference type="ARBA" id="ARBA00022692"/>
    </source>
</evidence>
<accession>A0ABD3W4W7</accession>
<dbReference type="GO" id="GO:0016020">
    <property type="term" value="C:membrane"/>
    <property type="evidence" value="ECO:0007669"/>
    <property type="project" value="UniProtKB-SubCell"/>
</dbReference>
<feature type="transmembrane region" description="Helical" evidence="6">
    <location>
        <begin position="12"/>
        <end position="37"/>
    </location>
</feature>
<dbReference type="Pfam" id="PF01569">
    <property type="entry name" value="PAP2"/>
    <property type="match status" value="1"/>
</dbReference>
<dbReference type="PANTHER" id="PTHR10165">
    <property type="entry name" value="LIPID PHOSPHATE PHOSPHATASE"/>
    <property type="match status" value="1"/>
</dbReference>
<dbReference type="SUPFAM" id="SSF48317">
    <property type="entry name" value="Acid phosphatase/Vanadium-dependent haloperoxidase"/>
    <property type="match status" value="1"/>
</dbReference>
<dbReference type="CDD" id="cd03384">
    <property type="entry name" value="PAP2_wunen"/>
    <property type="match status" value="1"/>
</dbReference>
<feature type="transmembrane region" description="Helical" evidence="6">
    <location>
        <begin position="65"/>
        <end position="88"/>
    </location>
</feature>
<name>A0ABD3W4W7_SINWO</name>
<keyword evidence="5 6" id="KW-0472">Membrane</keyword>
<keyword evidence="3 6" id="KW-0812">Transmembrane</keyword>
<dbReference type="SMART" id="SM00014">
    <property type="entry name" value="acidPPc"/>
    <property type="match status" value="1"/>
</dbReference>
<evidence type="ECO:0000256" key="6">
    <source>
        <dbReference type="SAM" id="Phobius"/>
    </source>
</evidence>
<evidence type="ECO:0000256" key="2">
    <source>
        <dbReference type="ARBA" id="ARBA00008816"/>
    </source>
</evidence>
<feature type="transmembrane region" description="Helical" evidence="6">
    <location>
        <begin position="109"/>
        <end position="126"/>
    </location>
</feature>
<sequence length="314" mass="34961">MKGCIKKETVPPFLTAQVIGDVIIWLAIGLPALVLYIMGTPYKAGFFCDDTSLKYPYKQNTISDALLSGVAFGLTIMMLLIVEVLNIFEKENKRHRCLTQGPFTCLKGFGIFLFGFVITQIFTEVLKNAVGRLRPNFFDLCRPDFSRIDCSQGYITNYTCTNDEHSASTLRNSRQSFPSGHAVFSVFTSMYLVLYIQKRLHISYSHFLKPTIQAALVLLSVLCSVSRITDHMHHSSDVIAGIGIGFVVACSVFYSLGTKFLNDQEPKKVSTDEDIEENSTPVLNGHQTPVPLLHNTFSLIGQPNSFSSKCADRS</sequence>
<organism evidence="8 9">
    <name type="scientific">Sinanodonta woodiana</name>
    <name type="common">Chinese pond mussel</name>
    <name type="synonym">Anodonta woodiana</name>
    <dbReference type="NCBI Taxonomy" id="1069815"/>
    <lineage>
        <taxon>Eukaryota</taxon>
        <taxon>Metazoa</taxon>
        <taxon>Spiralia</taxon>
        <taxon>Lophotrochozoa</taxon>
        <taxon>Mollusca</taxon>
        <taxon>Bivalvia</taxon>
        <taxon>Autobranchia</taxon>
        <taxon>Heteroconchia</taxon>
        <taxon>Palaeoheterodonta</taxon>
        <taxon>Unionida</taxon>
        <taxon>Unionoidea</taxon>
        <taxon>Unionidae</taxon>
        <taxon>Unioninae</taxon>
        <taxon>Sinanodonta</taxon>
    </lineage>
</organism>
<dbReference type="PANTHER" id="PTHR10165:SF103">
    <property type="entry name" value="PHOSPHOLIPID PHOSPHATASE HOMOLOG 1.2 HOMOLOG"/>
    <property type="match status" value="1"/>
</dbReference>
<comment type="similarity">
    <text evidence="2">Belongs to the PA-phosphatase related phosphoesterase family.</text>
</comment>
<protein>
    <recommendedName>
        <fullName evidence="7">Phosphatidic acid phosphatase type 2/haloperoxidase domain-containing protein</fullName>
    </recommendedName>
</protein>
<dbReference type="InterPro" id="IPR000326">
    <property type="entry name" value="PAP2/HPO"/>
</dbReference>
<feature type="domain" description="Phosphatidic acid phosphatase type 2/haloperoxidase" evidence="7">
    <location>
        <begin position="109"/>
        <end position="253"/>
    </location>
</feature>
<comment type="caution">
    <text evidence="8">The sequence shown here is derived from an EMBL/GenBank/DDBJ whole genome shotgun (WGS) entry which is preliminary data.</text>
</comment>
<feature type="transmembrane region" description="Helical" evidence="6">
    <location>
        <begin position="177"/>
        <end position="195"/>
    </location>
</feature>
<evidence type="ECO:0000256" key="4">
    <source>
        <dbReference type="ARBA" id="ARBA00022989"/>
    </source>
</evidence>
<dbReference type="EMBL" id="JBJQND010000008">
    <property type="protein sequence ID" value="KAL3868278.1"/>
    <property type="molecule type" value="Genomic_DNA"/>
</dbReference>
<evidence type="ECO:0000256" key="5">
    <source>
        <dbReference type="ARBA" id="ARBA00023136"/>
    </source>
</evidence>
<dbReference type="InterPro" id="IPR043216">
    <property type="entry name" value="PAP-like"/>
</dbReference>
<reference evidence="8 9" key="1">
    <citation type="submission" date="2024-11" db="EMBL/GenBank/DDBJ databases">
        <title>Chromosome-level genome assembly of the freshwater bivalve Anodonta woodiana.</title>
        <authorList>
            <person name="Chen X."/>
        </authorList>
    </citation>
    <scope>NUCLEOTIDE SEQUENCE [LARGE SCALE GENOMIC DNA]</scope>
    <source>
        <strain evidence="8">MN2024</strain>
        <tissue evidence="8">Gills</tissue>
    </source>
</reference>